<dbReference type="PROSITE" id="PS50017">
    <property type="entry name" value="DEATH_DOMAIN"/>
    <property type="match status" value="1"/>
</dbReference>
<dbReference type="GO" id="GO:0005524">
    <property type="term" value="F:ATP binding"/>
    <property type="evidence" value="ECO:0007669"/>
    <property type="project" value="UniProtKB-KW"/>
</dbReference>
<evidence type="ECO:0000256" key="1">
    <source>
        <dbReference type="ARBA" id="ARBA00012513"/>
    </source>
</evidence>
<dbReference type="PANTHER" id="PTHR47691:SF3">
    <property type="entry name" value="HTH-TYPE TRANSCRIPTIONAL REGULATOR RV0890C-RELATED"/>
    <property type="match status" value="1"/>
</dbReference>
<evidence type="ECO:0000313" key="13">
    <source>
        <dbReference type="EMBL" id="PFX17852.1"/>
    </source>
</evidence>
<comment type="catalytic activity">
    <reaction evidence="7">
        <text>L-threonyl-[protein] + ATP = O-phospho-L-threonyl-[protein] + ADP + H(+)</text>
        <dbReference type="Rhea" id="RHEA:46608"/>
        <dbReference type="Rhea" id="RHEA-COMP:11060"/>
        <dbReference type="Rhea" id="RHEA-COMP:11605"/>
        <dbReference type="ChEBI" id="CHEBI:15378"/>
        <dbReference type="ChEBI" id="CHEBI:30013"/>
        <dbReference type="ChEBI" id="CHEBI:30616"/>
        <dbReference type="ChEBI" id="CHEBI:61977"/>
        <dbReference type="ChEBI" id="CHEBI:456216"/>
        <dbReference type="EC" id="2.7.11.1"/>
    </reaction>
</comment>
<evidence type="ECO:0000256" key="3">
    <source>
        <dbReference type="ARBA" id="ARBA00022737"/>
    </source>
</evidence>
<organism evidence="13 14">
    <name type="scientific">Stylophora pistillata</name>
    <name type="common">Smooth cauliflower coral</name>
    <dbReference type="NCBI Taxonomy" id="50429"/>
    <lineage>
        <taxon>Eukaryota</taxon>
        <taxon>Metazoa</taxon>
        <taxon>Cnidaria</taxon>
        <taxon>Anthozoa</taxon>
        <taxon>Hexacorallia</taxon>
        <taxon>Scleractinia</taxon>
        <taxon>Astrocoeniina</taxon>
        <taxon>Pocilloporidae</taxon>
        <taxon>Stylophora</taxon>
    </lineage>
</organism>
<dbReference type="InterPro" id="IPR011990">
    <property type="entry name" value="TPR-like_helical_dom_sf"/>
</dbReference>
<reference evidence="14" key="1">
    <citation type="journal article" date="2017" name="bioRxiv">
        <title>Comparative analysis of the genomes of Stylophora pistillata and Acropora digitifera provides evidence for extensive differences between species of corals.</title>
        <authorList>
            <person name="Voolstra C.R."/>
            <person name="Li Y."/>
            <person name="Liew Y.J."/>
            <person name="Baumgarten S."/>
            <person name="Zoccola D."/>
            <person name="Flot J.-F."/>
            <person name="Tambutte S."/>
            <person name="Allemand D."/>
            <person name="Aranda M."/>
        </authorList>
    </citation>
    <scope>NUCLEOTIDE SEQUENCE [LARGE SCALE GENOMIC DNA]</scope>
</reference>
<dbReference type="SMART" id="SM00028">
    <property type="entry name" value="TPR"/>
    <property type="match status" value="3"/>
</dbReference>
<dbReference type="SUPFAM" id="SSF52540">
    <property type="entry name" value="P-loop containing nucleoside triphosphate hydrolases"/>
    <property type="match status" value="2"/>
</dbReference>
<feature type="compositionally biased region" description="Basic and acidic residues" evidence="10">
    <location>
        <begin position="1196"/>
        <end position="1205"/>
    </location>
</feature>
<dbReference type="InterPro" id="IPR000488">
    <property type="entry name" value="Death_dom"/>
</dbReference>
<dbReference type="GO" id="GO:0007165">
    <property type="term" value="P:signal transduction"/>
    <property type="evidence" value="ECO:0007669"/>
    <property type="project" value="InterPro"/>
</dbReference>
<dbReference type="SUPFAM" id="SSF48452">
    <property type="entry name" value="TPR-like"/>
    <property type="match status" value="1"/>
</dbReference>
<feature type="domain" description="Death" evidence="11">
    <location>
        <begin position="1933"/>
        <end position="1994"/>
    </location>
</feature>
<feature type="repeat" description="TPR" evidence="9">
    <location>
        <begin position="960"/>
        <end position="993"/>
    </location>
</feature>
<dbReference type="Proteomes" id="UP000225706">
    <property type="component" value="Unassembled WGS sequence"/>
</dbReference>
<feature type="compositionally biased region" description="Polar residues" evidence="10">
    <location>
        <begin position="1169"/>
        <end position="1192"/>
    </location>
</feature>
<sequence>MAGLDGSVLLTGSKLADILRDNPEFIEQLSLCLDRDMRLAPNWKHLASKLEVHVDIIRRLEQYSDFSPTIRLFDFLEISKPDLTIKELKETMLEIGRNDLFSLLTTKGDCTDSKKVVDVITSRSIEAPLPRAGLLDELALALDKKSLVLSNWFTLALKLGVPRKTCWTFERQSNENPTGRLFQYLATSRPQLTLKSLTEALDSIERRDLMNFFKKEKVDDDVLLKDLITPGSEFLERISQDLNRDDNIGVKNCVHLACQFEVPADVRRELSDIKQRRKSPTKEILEWVAARFPEKTLSYVAKALDEIQRNDAIQIISRHFPDAIDSVLQEFECSIRSSLSIPDPKHQSSSRKEKRSSPPTHVAEVQEQSGPFQCLPERIHLVGRSDICDEIISALSSNEAVEIVGPPGYGKTSVVIEVAHRMIGKEKTIAYVKSRGSSCVEDLEGKIIEALGFHPGENTMTEVFRRISSLNKKRLLLIIENIDNLLHLEDQVGNDKSEELKSTNYSTKVCGRYMKNDFLMFFKDLGQRPNVQLLLTSRESYDFSVYFPVKLIDLEPLNDKDSASMFAMCDDSLEEGLIEDLVGVCGGIPLLICVVIAILKRENPQEAARRLSTSSPSSLARELDADFLANEDRIHKCLQICFDRLSQGNQKILVMSSTFPCTFTPEQIQAVFKSSVESDLQTCLNSLKQTDFVRFDRTRCVFSLHPFIKDFCSLKPGHTEAKSTFIRHYSDLAVTLCKTFLSKDWKLAIDCYRFEKDNFREAMAWCIDDHPELHQSVREQCTKAFNKAAVFLAKVMSKQEFQSLFCKLVYLCRFDMHLHSACLTNIGMQIVLSCTCTPHICPRALSKAKEHLTEANDIHSTLTNAKDTTRAQCLSKLGFCYVHEGRVQEGFDYIATALKLRTEEAKEFKKSKDEVMLADCFNDLAASQMVQRRHMLAIQIRLLYVLPVYETNLGDHPFTATTLNSIGNSYHALGDYDNAIKHISKSVEIRRQLLGHRQETAGSLHDLGVAYSAKQDFETALEYLYEAAEIQEEISESDDKLVHTHQAISIALRGLQRNREAEDITPYHVLARGEKAIAAYHRALKDGEIIDRRVKVMLIGQDRAGKTSVGKALKGEKFDPKESSTDGVEMHEVLKNVGVLPWKSSMLTNKSTPYQHKCAELISSDLLTGKNQESMTTPKSRKFPNSSLSLEQAQKPGDKVKDDGRSAVSTRPDTEPDLSVHLQFNSASEPEVWKHETSSAPQEKYDEERQIGPSPNHSSREFERESWKNISGIVYERLQRKDSVSEQGIWPIIWDFAGQAVYRAIHPIFMSSRAIYLLMVDLSKTPFAPAQCQVQEEGHPEASVPAPDCNDTNFDHIMRWMDLVHSLGRSNKFPPVILVGTHVDEVDNPEQKLHDLKCFLYHHSKVFIQHIAATLIVDSTKAEIEEDTRITKLREEVVKNAEELDQTKEKIPLKWLQVEDRVYDEAEKGENYKTRKKFRSDIVDKICQFEMEDDYEHLLNFLHDRGTIVYHVQAEDPDGLIVLDPRWLIDVLCKIVSAKTHQDENMSIFALRQVLQAKGLFHEELLDHAFSAQKLSDIKESLLFTMEKFNLLCKLDSRDDKPAFLVPCMLTKTREEDLIGPEYEGYAPAYITFDTSYVPAGLFCRILVLLGKWAAAKTSCDQQQFFSNAARLIIGECTCLGLVCHKSVIKVHIWSMDSSNPVKSNLTRALCEEAFRFLEKTLTTLKNECHWMHEVSWMFSGKCNRCPGKVNPETKNCFRHEKRGCDNDDCAHYVALKCRPFCCENAKGPDLRLQHTWIQALSSMERNSASTNQTNMSSREVKCFGDLISKEASSIAGRLEQPAVELLRSELNEEPGPSNKSLVEIMLQSTNYPILKYTELINNNRESVIKIFREALPTQKGVIGPLLSPNMLIQDIPYSARRELTKKLNANDSWKALAERLGFDNTTIQGLDKKRVENPADEVLKSWEVKRHSTVGRLYEILVELECPVIADRL</sequence>
<dbReference type="Pfam" id="PF00531">
    <property type="entry name" value="Death"/>
    <property type="match status" value="1"/>
</dbReference>
<evidence type="ECO:0000256" key="7">
    <source>
        <dbReference type="ARBA" id="ARBA00047899"/>
    </source>
</evidence>
<evidence type="ECO:0000259" key="11">
    <source>
        <dbReference type="PROSITE" id="PS50017"/>
    </source>
</evidence>
<comment type="caution">
    <text evidence="13">The sequence shown here is derived from an EMBL/GenBank/DDBJ whole genome shotgun (WGS) entry which is preliminary data.</text>
</comment>
<comment type="catalytic activity">
    <reaction evidence="8">
        <text>L-seryl-[protein] + ATP = O-phospho-L-seryl-[protein] + ADP + H(+)</text>
        <dbReference type="Rhea" id="RHEA:17989"/>
        <dbReference type="Rhea" id="RHEA-COMP:9863"/>
        <dbReference type="Rhea" id="RHEA-COMP:11604"/>
        <dbReference type="ChEBI" id="CHEBI:15378"/>
        <dbReference type="ChEBI" id="CHEBI:29999"/>
        <dbReference type="ChEBI" id="CHEBI:30616"/>
        <dbReference type="ChEBI" id="CHEBI:83421"/>
        <dbReference type="ChEBI" id="CHEBI:456216"/>
        <dbReference type="EC" id="2.7.11.1"/>
    </reaction>
</comment>
<evidence type="ECO:0000256" key="2">
    <source>
        <dbReference type="ARBA" id="ARBA00022679"/>
    </source>
</evidence>
<feature type="region of interest" description="Disordered" evidence="10">
    <location>
        <begin position="1169"/>
        <end position="1263"/>
    </location>
</feature>
<dbReference type="OrthoDB" id="8945565at2759"/>
<dbReference type="InterPro" id="IPR019734">
    <property type="entry name" value="TPR_rpt"/>
</dbReference>
<feature type="repeat" description="TPR" evidence="9">
    <location>
        <begin position="1001"/>
        <end position="1034"/>
    </location>
</feature>
<dbReference type="EMBL" id="LSMT01000445">
    <property type="protein sequence ID" value="PFX17852.1"/>
    <property type="molecule type" value="Genomic_DNA"/>
</dbReference>
<dbReference type="PRINTS" id="PR00364">
    <property type="entry name" value="DISEASERSIST"/>
</dbReference>
<dbReference type="GO" id="GO:0016301">
    <property type="term" value="F:kinase activity"/>
    <property type="evidence" value="ECO:0007669"/>
    <property type="project" value="UniProtKB-KW"/>
</dbReference>
<dbReference type="Pfam" id="PF00004">
    <property type="entry name" value="AAA"/>
    <property type="match status" value="1"/>
</dbReference>
<evidence type="ECO:0000256" key="8">
    <source>
        <dbReference type="ARBA" id="ARBA00048679"/>
    </source>
</evidence>
<keyword evidence="9" id="KW-0802">TPR repeat</keyword>
<dbReference type="InterPro" id="IPR027417">
    <property type="entry name" value="P-loop_NTPase"/>
</dbReference>
<feature type="domain" description="Roc" evidence="12">
    <location>
        <begin position="1087"/>
        <end position="1444"/>
    </location>
</feature>
<dbReference type="SUPFAM" id="SSF47986">
    <property type="entry name" value="DEATH domain"/>
    <property type="match status" value="3"/>
</dbReference>
<protein>
    <recommendedName>
        <fullName evidence="1">non-specific serine/threonine protein kinase</fullName>
        <ecNumber evidence="1">2.7.11.1</ecNumber>
    </recommendedName>
</protein>
<keyword evidence="6" id="KW-0067">ATP-binding</keyword>
<keyword evidence="14" id="KW-1185">Reference proteome</keyword>
<dbReference type="Pfam" id="PF16095">
    <property type="entry name" value="COR-A"/>
    <property type="match status" value="1"/>
</dbReference>
<keyword evidence="5 13" id="KW-0418">Kinase</keyword>
<dbReference type="Gene3D" id="1.10.10.10">
    <property type="entry name" value="Winged helix-like DNA-binding domain superfamily/Winged helix DNA-binding domain"/>
    <property type="match status" value="1"/>
</dbReference>
<proteinExistence type="predicted"/>
<keyword evidence="4" id="KW-0547">Nucleotide-binding</keyword>
<dbReference type="Gene3D" id="3.40.50.300">
    <property type="entry name" value="P-loop containing nucleotide triphosphate hydrolases"/>
    <property type="match status" value="3"/>
</dbReference>
<name>A0A2B4RNN2_STYPI</name>
<dbReference type="InterPro" id="IPR020859">
    <property type="entry name" value="ROC"/>
</dbReference>
<evidence type="ECO:0000256" key="5">
    <source>
        <dbReference type="ARBA" id="ARBA00022777"/>
    </source>
</evidence>
<dbReference type="PANTHER" id="PTHR47691">
    <property type="entry name" value="REGULATOR-RELATED"/>
    <property type="match status" value="1"/>
</dbReference>
<dbReference type="Pfam" id="PF13424">
    <property type="entry name" value="TPR_12"/>
    <property type="match status" value="1"/>
</dbReference>
<dbReference type="EC" id="2.7.11.1" evidence="1"/>
<evidence type="ECO:0000256" key="4">
    <source>
        <dbReference type="ARBA" id="ARBA00022741"/>
    </source>
</evidence>
<evidence type="ECO:0000259" key="12">
    <source>
        <dbReference type="PROSITE" id="PS51424"/>
    </source>
</evidence>
<evidence type="ECO:0000256" key="10">
    <source>
        <dbReference type="SAM" id="MobiDB-lite"/>
    </source>
</evidence>
<accession>A0A2B4RNN2</accession>
<dbReference type="PROSITE" id="PS51424">
    <property type="entry name" value="ROC"/>
    <property type="match status" value="1"/>
</dbReference>
<feature type="compositionally biased region" description="Basic and acidic residues" evidence="10">
    <location>
        <begin position="1231"/>
        <end position="1250"/>
    </location>
</feature>
<evidence type="ECO:0000256" key="6">
    <source>
        <dbReference type="ARBA" id="ARBA00022840"/>
    </source>
</evidence>
<dbReference type="PROSITE" id="PS50005">
    <property type="entry name" value="TPR"/>
    <property type="match status" value="2"/>
</dbReference>
<keyword evidence="2" id="KW-0808">Transferase</keyword>
<feature type="region of interest" description="Disordered" evidence="10">
    <location>
        <begin position="339"/>
        <end position="368"/>
    </location>
</feature>
<keyword evidence="3" id="KW-0677">Repeat</keyword>
<dbReference type="InterPro" id="IPR032171">
    <property type="entry name" value="COR-A"/>
</dbReference>
<gene>
    <name evidence="13" type="primary">pats1</name>
    <name evidence="13" type="ORF">AWC38_SpisGene17794</name>
</gene>
<dbReference type="GO" id="GO:0016887">
    <property type="term" value="F:ATP hydrolysis activity"/>
    <property type="evidence" value="ECO:0007669"/>
    <property type="project" value="InterPro"/>
</dbReference>
<dbReference type="InterPro" id="IPR003959">
    <property type="entry name" value="ATPase_AAA_core"/>
</dbReference>
<dbReference type="Gene3D" id="1.10.533.10">
    <property type="entry name" value="Death Domain, Fas"/>
    <property type="match status" value="4"/>
</dbReference>
<dbReference type="InterPro" id="IPR036388">
    <property type="entry name" value="WH-like_DNA-bd_sf"/>
</dbReference>
<dbReference type="InterPro" id="IPR011029">
    <property type="entry name" value="DEATH-like_dom_sf"/>
</dbReference>
<dbReference type="Gene3D" id="1.25.40.10">
    <property type="entry name" value="Tetratricopeptide repeat domain"/>
    <property type="match status" value="1"/>
</dbReference>
<evidence type="ECO:0000256" key="9">
    <source>
        <dbReference type="PROSITE-ProRule" id="PRU00339"/>
    </source>
</evidence>
<evidence type="ECO:0000313" key="14">
    <source>
        <dbReference type="Proteomes" id="UP000225706"/>
    </source>
</evidence>